<dbReference type="SMART" id="SM00822">
    <property type="entry name" value="PKS_KR"/>
    <property type="match status" value="1"/>
</dbReference>
<dbReference type="PRINTS" id="PR00081">
    <property type="entry name" value="GDHRDH"/>
</dbReference>
<accession>A0A829YFD1</accession>
<dbReference type="PANTHER" id="PTHR43639">
    <property type="entry name" value="OXIDOREDUCTASE, SHORT-CHAIN DEHYDROGENASE/REDUCTASE FAMILY (AFU_ORTHOLOGUE AFUA_5G02870)"/>
    <property type="match status" value="1"/>
</dbReference>
<dbReference type="InterPro" id="IPR002347">
    <property type="entry name" value="SDR_fam"/>
</dbReference>
<dbReference type="FunFam" id="3.40.50.720:FF:000084">
    <property type="entry name" value="Short-chain dehydrogenase reductase"/>
    <property type="match status" value="1"/>
</dbReference>
<dbReference type="InterPro" id="IPR057326">
    <property type="entry name" value="KR_dom"/>
</dbReference>
<name>A0A829YFD1_9GAMM</name>
<proteinExistence type="inferred from homology"/>
<evidence type="ECO:0000259" key="3">
    <source>
        <dbReference type="SMART" id="SM00822"/>
    </source>
</evidence>
<dbReference type="PRINTS" id="PR00080">
    <property type="entry name" value="SDRFAMILY"/>
</dbReference>
<dbReference type="RefSeq" id="WP_161813189.1">
    <property type="nucleotide sequence ID" value="NZ_BLJN01000003.1"/>
</dbReference>
<dbReference type="InterPro" id="IPR036291">
    <property type="entry name" value="NAD(P)-bd_dom_sf"/>
</dbReference>
<dbReference type="AlphaFoldDB" id="A0A829YFD1"/>
<dbReference type="Gene3D" id="3.40.50.720">
    <property type="entry name" value="NAD(P)-binding Rossmann-like Domain"/>
    <property type="match status" value="1"/>
</dbReference>
<evidence type="ECO:0000313" key="5">
    <source>
        <dbReference type="Proteomes" id="UP000445000"/>
    </source>
</evidence>
<dbReference type="SUPFAM" id="SSF51735">
    <property type="entry name" value="NAD(P)-binding Rossmann-fold domains"/>
    <property type="match status" value="1"/>
</dbReference>
<feature type="domain" description="Ketoreductase" evidence="3">
    <location>
        <begin position="6"/>
        <end position="218"/>
    </location>
</feature>
<reference evidence="5" key="1">
    <citation type="submission" date="2020-01" db="EMBL/GenBank/DDBJ databases">
        <title>'Steroidobacter agaridevorans' sp. nov., agar-degrading bacteria isolated from rhizosphere soils.</title>
        <authorList>
            <person name="Ikenaga M."/>
            <person name="Kataoka M."/>
            <person name="Murouchi A."/>
            <person name="Katsuragi S."/>
            <person name="Sakai M."/>
        </authorList>
    </citation>
    <scope>NUCLEOTIDE SEQUENCE [LARGE SCALE GENOMIC DNA]</scope>
    <source>
        <strain evidence="5">YU21-B</strain>
    </source>
</reference>
<protein>
    <submittedName>
        <fullName evidence="4">3-ketoacyl-ACP reductase</fullName>
    </submittedName>
</protein>
<organism evidence="4 5">
    <name type="scientific">Steroidobacter agaridevorans</name>
    <dbReference type="NCBI Taxonomy" id="2695856"/>
    <lineage>
        <taxon>Bacteria</taxon>
        <taxon>Pseudomonadati</taxon>
        <taxon>Pseudomonadota</taxon>
        <taxon>Gammaproteobacteria</taxon>
        <taxon>Steroidobacterales</taxon>
        <taxon>Steroidobacteraceae</taxon>
        <taxon>Steroidobacter</taxon>
    </lineage>
</organism>
<keyword evidence="5" id="KW-1185">Reference proteome</keyword>
<dbReference type="GO" id="GO:0016491">
    <property type="term" value="F:oxidoreductase activity"/>
    <property type="evidence" value="ECO:0007669"/>
    <property type="project" value="UniProtKB-KW"/>
</dbReference>
<dbReference type="Pfam" id="PF13561">
    <property type="entry name" value="adh_short_C2"/>
    <property type="match status" value="1"/>
</dbReference>
<gene>
    <name evidence="4" type="ORF">GCM10011487_35580</name>
</gene>
<dbReference type="Proteomes" id="UP000445000">
    <property type="component" value="Unassembled WGS sequence"/>
</dbReference>
<evidence type="ECO:0000256" key="2">
    <source>
        <dbReference type="ARBA" id="ARBA00023002"/>
    </source>
</evidence>
<evidence type="ECO:0000313" key="4">
    <source>
        <dbReference type="EMBL" id="GFE81558.1"/>
    </source>
</evidence>
<comment type="similarity">
    <text evidence="1">Belongs to the short-chain dehydrogenases/reductases (SDR) family.</text>
</comment>
<evidence type="ECO:0000256" key="1">
    <source>
        <dbReference type="ARBA" id="ARBA00006484"/>
    </source>
</evidence>
<keyword evidence="2" id="KW-0560">Oxidoreductase</keyword>
<comment type="caution">
    <text evidence="4">The sequence shown here is derived from an EMBL/GenBank/DDBJ whole genome shotgun (WGS) entry which is preliminary data.</text>
</comment>
<dbReference type="NCBIfam" id="NF005559">
    <property type="entry name" value="PRK07231.1"/>
    <property type="match status" value="1"/>
</dbReference>
<dbReference type="EMBL" id="BLJN01000003">
    <property type="protein sequence ID" value="GFE81558.1"/>
    <property type="molecule type" value="Genomic_DNA"/>
</dbReference>
<sequence length="245" mass="25747">MNLAGQVAIVTGGSRGIGAAVARRLAKDGAAVALIYQSNREQAAEVAADIRKQGGRAAIFQANVIDEHAVNTAVQQAVAEFGPVNVLAHIAGVFDAAPVGNITRELFDQQFLVNTWSVITTTQAVLPHFSSNGGSIINVSTSLVHEPRDGTAVYSASKAALETLTFGFASELGARGIRVNAVAPAITRTDMTADIPQPHLDHERSLTPLGRLAEPDDIADVVAFLASRDSRWVTGRTLLTDGGRM</sequence>
<dbReference type="PANTHER" id="PTHR43639:SF1">
    <property type="entry name" value="SHORT-CHAIN DEHYDROGENASE_REDUCTASE FAMILY PROTEIN"/>
    <property type="match status" value="1"/>
</dbReference>